<evidence type="ECO:0000256" key="1">
    <source>
        <dbReference type="SAM" id="MobiDB-lite"/>
    </source>
</evidence>
<keyword evidence="3" id="KW-1185">Reference proteome</keyword>
<accession>A0A8X6FKA7</accession>
<feature type="region of interest" description="Disordered" evidence="1">
    <location>
        <begin position="85"/>
        <end position="105"/>
    </location>
</feature>
<dbReference type="EMBL" id="BMAO01032429">
    <property type="protein sequence ID" value="GFQ82121.1"/>
    <property type="molecule type" value="Genomic_DNA"/>
</dbReference>
<dbReference type="AlphaFoldDB" id="A0A8X6FKA7"/>
<protein>
    <submittedName>
        <fullName evidence="2">Uncharacterized protein</fullName>
    </submittedName>
</protein>
<gene>
    <name evidence="2" type="ORF">TNCT_445031</name>
</gene>
<organism evidence="2 3">
    <name type="scientific">Trichonephila clavata</name>
    <name type="common">Joro spider</name>
    <name type="synonym">Nephila clavata</name>
    <dbReference type="NCBI Taxonomy" id="2740835"/>
    <lineage>
        <taxon>Eukaryota</taxon>
        <taxon>Metazoa</taxon>
        <taxon>Ecdysozoa</taxon>
        <taxon>Arthropoda</taxon>
        <taxon>Chelicerata</taxon>
        <taxon>Arachnida</taxon>
        <taxon>Araneae</taxon>
        <taxon>Araneomorphae</taxon>
        <taxon>Entelegynae</taxon>
        <taxon>Araneoidea</taxon>
        <taxon>Nephilidae</taxon>
        <taxon>Trichonephila</taxon>
    </lineage>
</organism>
<feature type="region of interest" description="Disordered" evidence="1">
    <location>
        <begin position="1"/>
        <end position="24"/>
    </location>
</feature>
<evidence type="ECO:0000313" key="3">
    <source>
        <dbReference type="Proteomes" id="UP000887116"/>
    </source>
</evidence>
<reference evidence="2" key="1">
    <citation type="submission" date="2020-07" db="EMBL/GenBank/DDBJ databases">
        <title>Multicomponent nature underlies the extraordinary mechanical properties of spider dragline silk.</title>
        <authorList>
            <person name="Kono N."/>
            <person name="Nakamura H."/>
            <person name="Mori M."/>
            <person name="Yoshida Y."/>
            <person name="Ohtoshi R."/>
            <person name="Malay A.D."/>
            <person name="Moran D.A.P."/>
            <person name="Tomita M."/>
            <person name="Numata K."/>
            <person name="Arakawa K."/>
        </authorList>
    </citation>
    <scope>NUCLEOTIDE SEQUENCE</scope>
</reference>
<dbReference type="Proteomes" id="UP000887116">
    <property type="component" value="Unassembled WGS sequence"/>
</dbReference>
<evidence type="ECO:0000313" key="2">
    <source>
        <dbReference type="EMBL" id="GFQ82121.1"/>
    </source>
</evidence>
<feature type="compositionally biased region" description="Basic and acidic residues" evidence="1">
    <location>
        <begin position="85"/>
        <end position="97"/>
    </location>
</feature>
<sequence length="105" mass="11100">MRSPNKGPQESRLPEGTGSTPFSCNGVLPVRIRASRAGIAATVQCRGATECAVFDFHHRAVGSAATGSHRERALPLGGVESNLRVESDLETKSRESRAATGNKLI</sequence>
<comment type="caution">
    <text evidence="2">The sequence shown here is derived from an EMBL/GenBank/DDBJ whole genome shotgun (WGS) entry which is preliminary data.</text>
</comment>
<proteinExistence type="predicted"/>
<name>A0A8X6FKA7_TRICU</name>